<accession>A0A9Q1GQA9</accession>
<evidence type="ECO:0000313" key="2">
    <source>
        <dbReference type="Proteomes" id="UP001153076"/>
    </source>
</evidence>
<organism evidence="1 2">
    <name type="scientific">Carnegiea gigantea</name>
    <dbReference type="NCBI Taxonomy" id="171969"/>
    <lineage>
        <taxon>Eukaryota</taxon>
        <taxon>Viridiplantae</taxon>
        <taxon>Streptophyta</taxon>
        <taxon>Embryophyta</taxon>
        <taxon>Tracheophyta</taxon>
        <taxon>Spermatophyta</taxon>
        <taxon>Magnoliopsida</taxon>
        <taxon>eudicotyledons</taxon>
        <taxon>Gunneridae</taxon>
        <taxon>Pentapetalae</taxon>
        <taxon>Caryophyllales</taxon>
        <taxon>Cactineae</taxon>
        <taxon>Cactaceae</taxon>
        <taxon>Cactoideae</taxon>
        <taxon>Echinocereeae</taxon>
        <taxon>Carnegiea</taxon>
    </lineage>
</organism>
<reference evidence="1" key="1">
    <citation type="submission" date="2022-04" db="EMBL/GenBank/DDBJ databases">
        <title>Carnegiea gigantea Genome sequencing and assembly v2.</title>
        <authorList>
            <person name="Copetti D."/>
            <person name="Sanderson M.J."/>
            <person name="Burquez A."/>
            <person name="Wojciechowski M.F."/>
        </authorList>
    </citation>
    <scope>NUCLEOTIDE SEQUENCE</scope>
    <source>
        <strain evidence="1">SGP5-SGP5p</strain>
        <tissue evidence="1">Aerial part</tissue>
    </source>
</reference>
<dbReference type="EMBL" id="JAKOGI010001622">
    <property type="protein sequence ID" value="KAJ8424705.1"/>
    <property type="molecule type" value="Genomic_DNA"/>
</dbReference>
<dbReference type="AlphaFoldDB" id="A0A9Q1GQA9"/>
<keyword evidence="2" id="KW-1185">Reference proteome</keyword>
<proteinExistence type="predicted"/>
<gene>
    <name evidence="1" type="ORF">Cgig2_025454</name>
</gene>
<protein>
    <submittedName>
        <fullName evidence="1">Uncharacterized protein</fullName>
    </submittedName>
</protein>
<name>A0A9Q1GQA9_9CARY</name>
<evidence type="ECO:0000313" key="1">
    <source>
        <dbReference type="EMBL" id="KAJ8424705.1"/>
    </source>
</evidence>
<comment type="caution">
    <text evidence="1">The sequence shown here is derived from an EMBL/GenBank/DDBJ whole genome shotgun (WGS) entry which is preliminary data.</text>
</comment>
<dbReference type="Proteomes" id="UP001153076">
    <property type="component" value="Unassembled WGS sequence"/>
</dbReference>
<sequence>MVFSYFLNTEQAVNHVRVTFMWHWREQIRPPHSLPEGYHGLRPNFDLDVAEASTRDFCIPELTMSLSCSSGGKIPERSADRQTEGCHPQFPSLPALIDGRLVAYIPPKNQFRELKKIPYVVPLYEPGTPSWFSCEYSSTPSVLSIEQDIIYLWKIDVAVDYMHDF</sequence>